<feature type="region of interest" description="Disordered" evidence="1">
    <location>
        <begin position="355"/>
        <end position="429"/>
    </location>
</feature>
<sequence>MKQEAQAGGLQDQQQQEQQLQGPGQSACAHAHVSLRGAERRRAKWPQLVVPSLRDLSLDLGQQQQRFPQAQETWPSAMAHDSYSSVHAQGASASFGAIGEASAADLGPSLCTLTRLQCRLQADPLALEPILDAMVAQAMPALQDLELHVTRPSLLHPASLLSTHSDALNQCAGSGVLQGLRSLRLTAAWDGLVPEGFTDYTTRGALGGKPGALQPSGMLPKKHLGFLAKAPLLLPSLTHLHLTTDRFRIDLCPPSLTCLVLEGVVRLDPLTLPSPPAPPAPEISHTETPAPRPHALQPAAQLQTNHPPVQDPPNNGHPPHGHDDSQPWNLAAPPLITPCLQKLCVVLARHPREPLPPQAAAPNSGLQGQTPPLPAAGLPTPSAEQQQPTAAPVTTPSQPQLPSLSPSQHPHQIHHTLQPQQQRQQQQQHVPVQRVSQYCVLDVLAPLMGPALTQLSYTATPSPQLSCLTCITELVTGNLDNEAYTGRLSLGHMDAQQRHCALAWATGLVEQRFGTLPSPAVHQPSPRLQPASSAQPHSTCAPASAGNTAAAAASMDTAGAPCTAAAAGAAAAAFLAGAAVEEEGASALQGSDDDVDSDDLLYESGEEEDEESGGDVLGAWDDED</sequence>
<accession>A0ABQ7GIU9</accession>
<feature type="compositionally biased region" description="Low complexity" evidence="1">
    <location>
        <begin position="1"/>
        <end position="25"/>
    </location>
</feature>
<feature type="compositionally biased region" description="Polar residues" evidence="1">
    <location>
        <begin position="382"/>
        <end position="395"/>
    </location>
</feature>
<feature type="compositionally biased region" description="Acidic residues" evidence="1">
    <location>
        <begin position="591"/>
        <end position="613"/>
    </location>
</feature>
<dbReference type="Proteomes" id="UP000815325">
    <property type="component" value="Unassembled WGS sequence"/>
</dbReference>
<feature type="compositionally biased region" description="Low complexity" evidence="1">
    <location>
        <begin position="396"/>
        <end position="429"/>
    </location>
</feature>
<feature type="region of interest" description="Disordered" evidence="1">
    <location>
        <begin position="272"/>
        <end position="330"/>
    </location>
</feature>
<proteinExistence type="predicted"/>
<protein>
    <submittedName>
        <fullName evidence="2">Uncharacterized protein</fullName>
    </submittedName>
</protein>
<organism evidence="2 3">
    <name type="scientific">Dunaliella salina</name>
    <name type="common">Green alga</name>
    <name type="synonym">Protococcus salinus</name>
    <dbReference type="NCBI Taxonomy" id="3046"/>
    <lineage>
        <taxon>Eukaryota</taxon>
        <taxon>Viridiplantae</taxon>
        <taxon>Chlorophyta</taxon>
        <taxon>core chlorophytes</taxon>
        <taxon>Chlorophyceae</taxon>
        <taxon>CS clade</taxon>
        <taxon>Chlamydomonadales</taxon>
        <taxon>Dunaliellaceae</taxon>
        <taxon>Dunaliella</taxon>
    </lineage>
</organism>
<dbReference type="EMBL" id="MU069750">
    <property type="protein sequence ID" value="KAF5834538.1"/>
    <property type="molecule type" value="Genomic_DNA"/>
</dbReference>
<evidence type="ECO:0000256" key="1">
    <source>
        <dbReference type="SAM" id="MobiDB-lite"/>
    </source>
</evidence>
<feature type="region of interest" description="Disordered" evidence="1">
    <location>
        <begin position="516"/>
        <end position="544"/>
    </location>
</feature>
<gene>
    <name evidence="2" type="ORF">DUNSADRAFT_8746</name>
</gene>
<name>A0ABQ7GIU9_DUNSA</name>
<evidence type="ECO:0000313" key="3">
    <source>
        <dbReference type="Proteomes" id="UP000815325"/>
    </source>
</evidence>
<keyword evidence="3" id="KW-1185">Reference proteome</keyword>
<reference evidence="2" key="1">
    <citation type="submission" date="2017-08" db="EMBL/GenBank/DDBJ databases">
        <authorList>
            <person name="Polle J.E."/>
            <person name="Barry K."/>
            <person name="Cushman J."/>
            <person name="Schmutz J."/>
            <person name="Tran D."/>
            <person name="Hathwaick L.T."/>
            <person name="Yim W.C."/>
            <person name="Jenkins J."/>
            <person name="Mckie-Krisberg Z.M."/>
            <person name="Prochnik S."/>
            <person name="Lindquist E."/>
            <person name="Dockter R.B."/>
            <person name="Adam C."/>
            <person name="Molina H."/>
            <person name="Bunkerborg J."/>
            <person name="Jin E."/>
            <person name="Buchheim M."/>
            <person name="Magnuson J."/>
        </authorList>
    </citation>
    <scope>NUCLEOTIDE SEQUENCE</scope>
    <source>
        <strain evidence="2">CCAP 19/18</strain>
    </source>
</reference>
<feature type="region of interest" description="Disordered" evidence="1">
    <location>
        <begin position="583"/>
        <end position="624"/>
    </location>
</feature>
<comment type="caution">
    <text evidence="2">The sequence shown here is derived from an EMBL/GenBank/DDBJ whole genome shotgun (WGS) entry which is preliminary data.</text>
</comment>
<feature type="compositionally biased region" description="Pro residues" evidence="1">
    <location>
        <begin position="272"/>
        <end position="281"/>
    </location>
</feature>
<feature type="region of interest" description="Disordered" evidence="1">
    <location>
        <begin position="1"/>
        <end position="33"/>
    </location>
</feature>
<evidence type="ECO:0000313" key="2">
    <source>
        <dbReference type="EMBL" id="KAF5834538.1"/>
    </source>
</evidence>